<dbReference type="AlphaFoldDB" id="A0A7J7FDH5"/>
<feature type="domain" description="Peptidase S1" evidence="5">
    <location>
        <begin position="1"/>
        <end position="249"/>
    </location>
</feature>
<dbReference type="Proteomes" id="UP000551758">
    <property type="component" value="Unassembled WGS sequence"/>
</dbReference>
<accession>A0A7J7FDH5</accession>
<evidence type="ECO:0000313" key="7">
    <source>
        <dbReference type="Proteomes" id="UP000551758"/>
    </source>
</evidence>
<protein>
    <recommendedName>
        <fullName evidence="5">Peptidase S1 domain-containing protein</fullName>
    </recommendedName>
</protein>
<dbReference type="Gene3D" id="2.40.10.10">
    <property type="entry name" value="Trypsin-like serine proteases"/>
    <property type="match status" value="3"/>
</dbReference>
<dbReference type="SUPFAM" id="SSF50494">
    <property type="entry name" value="Trypsin-like serine proteases"/>
    <property type="match status" value="1"/>
</dbReference>
<dbReference type="PROSITE" id="PS50240">
    <property type="entry name" value="TRYPSIN_DOM"/>
    <property type="match status" value="1"/>
</dbReference>
<dbReference type="PANTHER" id="PTHR24271:SF81">
    <property type="entry name" value="GRANZYME B"/>
    <property type="match status" value="1"/>
</dbReference>
<evidence type="ECO:0000256" key="2">
    <source>
        <dbReference type="ARBA" id="ARBA00023145"/>
    </source>
</evidence>
<dbReference type="InterPro" id="IPR043504">
    <property type="entry name" value="Peptidase_S1_PA_chymotrypsin"/>
</dbReference>
<organism evidence="6 7">
    <name type="scientific">Diceros bicornis minor</name>
    <name type="common">South-central black rhinoceros</name>
    <dbReference type="NCBI Taxonomy" id="77932"/>
    <lineage>
        <taxon>Eukaryota</taxon>
        <taxon>Metazoa</taxon>
        <taxon>Chordata</taxon>
        <taxon>Craniata</taxon>
        <taxon>Vertebrata</taxon>
        <taxon>Euteleostomi</taxon>
        <taxon>Mammalia</taxon>
        <taxon>Eutheria</taxon>
        <taxon>Laurasiatheria</taxon>
        <taxon>Perissodactyla</taxon>
        <taxon>Rhinocerotidae</taxon>
        <taxon>Diceros</taxon>
    </lineage>
</organism>
<evidence type="ECO:0000256" key="4">
    <source>
        <dbReference type="SAM" id="MobiDB-lite"/>
    </source>
</evidence>
<dbReference type="PANTHER" id="PTHR24271">
    <property type="entry name" value="KALLIKREIN-RELATED"/>
    <property type="match status" value="1"/>
</dbReference>
<gene>
    <name evidence="6" type="ORF">HPG69_002224</name>
</gene>
<feature type="region of interest" description="Disordered" evidence="4">
    <location>
        <begin position="160"/>
        <end position="203"/>
    </location>
</feature>
<dbReference type="GO" id="GO:0006508">
    <property type="term" value="P:proteolysis"/>
    <property type="evidence" value="ECO:0007669"/>
    <property type="project" value="InterPro"/>
</dbReference>
<proteinExistence type="predicted"/>
<dbReference type="EMBL" id="JACDTQ010000812">
    <property type="protein sequence ID" value="KAF5925774.1"/>
    <property type="molecule type" value="Genomic_DNA"/>
</dbReference>
<evidence type="ECO:0000259" key="5">
    <source>
        <dbReference type="PROSITE" id="PS50240"/>
    </source>
</evidence>
<keyword evidence="1" id="KW-0732">Signal</keyword>
<keyword evidence="3" id="KW-1015">Disulfide bond</keyword>
<dbReference type="SMART" id="SM00020">
    <property type="entry name" value="Tryp_SPc"/>
    <property type="match status" value="1"/>
</dbReference>
<comment type="caution">
    <text evidence="6">The sequence shown here is derived from an EMBL/GenBank/DDBJ whole genome shotgun (WGS) entry which is preliminary data.</text>
</comment>
<keyword evidence="2" id="KW-0865">Zymogen</keyword>
<evidence type="ECO:0000256" key="3">
    <source>
        <dbReference type="ARBA" id="ARBA00023157"/>
    </source>
</evidence>
<sequence length="251" mass="27660">MAFVQFLVKERKNSSVNVTLGSHNIQEQERTQQVIPVRRAIPHPDYKNFSNDILLLKKGQADCSCEVLQPAQGQGPGEVQTGVQCGWLGESLNGPCSNHSSEGELTRQQDHECESRFQRYYSRASQICVGDPQKKKTSFKKALAWVELRRTVRVRLEPWDKGGDKSCPGPDLPRSLLSETTHPQEVERAGPRGGQLSPSSLCPQGGSGGPPFCNNVVQGTFSCGQSNGTPPGVFTKVSHFLPWVKRTMKCL</sequence>
<keyword evidence="7" id="KW-1185">Reference proteome</keyword>
<dbReference type="GO" id="GO:0004252">
    <property type="term" value="F:serine-type endopeptidase activity"/>
    <property type="evidence" value="ECO:0007669"/>
    <property type="project" value="InterPro"/>
</dbReference>
<dbReference type="GO" id="GO:0005737">
    <property type="term" value="C:cytoplasm"/>
    <property type="evidence" value="ECO:0007669"/>
    <property type="project" value="TreeGrafter"/>
</dbReference>
<reference evidence="6 7" key="1">
    <citation type="journal article" date="2020" name="Mol. Biol. Evol.">
        <title>Interspecific Gene Flow and the Evolution of Specialization in Black and White Rhinoceros.</title>
        <authorList>
            <person name="Moodley Y."/>
            <person name="Westbury M.V."/>
            <person name="Russo I.M."/>
            <person name="Gopalakrishnan S."/>
            <person name="Rakotoarivelo A."/>
            <person name="Olsen R.A."/>
            <person name="Prost S."/>
            <person name="Tunstall T."/>
            <person name="Ryder O.A."/>
            <person name="Dalen L."/>
            <person name="Bruford M.W."/>
        </authorList>
    </citation>
    <scope>NUCLEOTIDE SEQUENCE [LARGE SCALE GENOMIC DNA]</scope>
    <source>
        <strain evidence="6">SBR-YM</strain>
        <tissue evidence="6">Skin</tissue>
    </source>
</reference>
<evidence type="ECO:0000313" key="6">
    <source>
        <dbReference type="EMBL" id="KAF5925774.1"/>
    </source>
</evidence>
<dbReference type="InterPro" id="IPR001254">
    <property type="entry name" value="Trypsin_dom"/>
</dbReference>
<dbReference type="InterPro" id="IPR009003">
    <property type="entry name" value="Peptidase_S1_PA"/>
</dbReference>
<dbReference type="Pfam" id="PF00089">
    <property type="entry name" value="Trypsin"/>
    <property type="match status" value="2"/>
</dbReference>
<evidence type="ECO:0000256" key="1">
    <source>
        <dbReference type="ARBA" id="ARBA00022729"/>
    </source>
</evidence>
<name>A0A7J7FDH5_DICBM</name>